<dbReference type="GO" id="GO:0016020">
    <property type="term" value="C:membrane"/>
    <property type="evidence" value="ECO:0007669"/>
    <property type="project" value="UniProtKB-SubCell"/>
</dbReference>
<comment type="subcellular location">
    <subcellularLocation>
        <location evidence="1">Membrane</location>
        <topology evidence="1">Multi-pass membrane protein</topology>
    </subcellularLocation>
</comment>
<evidence type="ECO:0000256" key="5">
    <source>
        <dbReference type="SAM" id="Phobius"/>
    </source>
</evidence>
<feature type="transmembrane region" description="Helical" evidence="5">
    <location>
        <begin position="20"/>
        <end position="39"/>
    </location>
</feature>
<keyword evidence="4 5" id="KW-0472">Membrane</keyword>
<evidence type="ECO:0000256" key="1">
    <source>
        <dbReference type="ARBA" id="ARBA00004141"/>
    </source>
</evidence>
<protein>
    <recommendedName>
        <fullName evidence="6">Yip1 domain-containing protein</fullName>
    </recommendedName>
</protein>
<reference evidence="7" key="1">
    <citation type="submission" date="2018-05" db="EMBL/GenBank/DDBJ databases">
        <authorList>
            <person name="Lanie J.A."/>
            <person name="Ng W.-L."/>
            <person name="Kazmierczak K.M."/>
            <person name="Andrzejewski T.M."/>
            <person name="Davidsen T.M."/>
            <person name="Wayne K.J."/>
            <person name="Tettelin H."/>
            <person name="Glass J.I."/>
            <person name="Rusch D."/>
            <person name="Podicherti R."/>
            <person name="Tsui H.-C.T."/>
            <person name="Winkler M.E."/>
        </authorList>
    </citation>
    <scope>NUCLEOTIDE SEQUENCE</scope>
</reference>
<evidence type="ECO:0000256" key="3">
    <source>
        <dbReference type="ARBA" id="ARBA00022989"/>
    </source>
</evidence>
<dbReference type="Pfam" id="PF04893">
    <property type="entry name" value="Yip1"/>
    <property type="match status" value="1"/>
</dbReference>
<accession>A0A382P8X7</accession>
<dbReference type="EMBL" id="UINC01105635">
    <property type="protein sequence ID" value="SVC69716.1"/>
    <property type="molecule type" value="Genomic_DNA"/>
</dbReference>
<dbReference type="AlphaFoldDB" id="A0A382P8X7"/>
<feature type="transmembrane region" description="Helical" evidence="5">
    <location>
        <begin position="46"/>
        <end position="66"/>
    </location>
</feature>
<name>A0A382P8X7_9ZZZZ</name>
<keyword evidence="2 5" id="KW-0812">Transmembrane</keyword>
<feature type="transmembrane region" description="Helical" evidence="5">
    <location>
        <begin position="109"/>
        <end position="129"/>
    </location>
</feature>
<dbReference type="InterPro" id="IPR006977">
    <property type="entry name" value="Yip1_dom"/>
</dbReference>
<evidence type="ECO:0000256" key="4">
    <source>
        <dbReference type="ARBA" id="ARBA00023136"/>
    </source>
</evidence>
<sequence length="153" mass="16149">MIGAALLRTGTYEEVESDTSATLQAMLVVVVVSLASGVGNVGVGGFMALVFGVLASLAGWSFWAWITYFVGTKILSTPETHANWGQLARTLGYAQTPGLFKVFGFLPGIGPVIFFLASIWQLVAAVVAIRQALDYTSTWRAIPVAGIGFIGFA</sequence>
<evidence type="ECO:0000313" key="7">
    <source>
        <dbReference type="EMBL" id="SVC69716.1"/>
    </source>
</evidence>
<keyword evidence="3 5" id="KW-1133">Transmembrane helix</keyword>
<organism evidence="7">
    <name type="scientific">marine metagenome</name>
    <dbReference type="NCBI Taxonomy" id="408172"/>
    <lineage>
        <taxon>unclassified sequences</taxon>
        <taxon>metagenomes</taxon>
        <taxon>ecological metagenomes</taxon>
    </lineage>
</organism>
<gene>
    <name evidence="7" type="ORF">METZ01_LOCUS322570</name>
</gene>
<feature type="non-terminal residue" evidence="7">
    <location>
        <position position="153"/>
    </location>
</feature>
<evidence type="ECO:0000256" key="2">
    <source>
        <dbReference type="ARBA" id="ARBA00022692"/>
    </source>
</evidence>
<proteinExistence type="predicted"/>
<evidence type="ECO:0000259" key="6">
    <source>
        <dbReference type="Pfam" id="PF04893"/>
    </source>
</evidence>
<feature type="domain" description="Yip1" evidence="6">
    <location>
        <begin position="26"/>
        <end position="152"/>
    </location>
</feature>